<protein>
    <submittedName>
        <fullName evidence="1">Uncharacterized protein</fullName>
    </submittedName>
</protein>
<dbReference type="RefSeq" id="WP_133819857.1">
    <property type="nucleotide sequence ID" value="NZ_SNZH01000011.1"/>
</dbReference>
<evidence type="ECO:0000313" key="1">
    <source>
        <dbReference type="EMBL" id="TDR41096.1"/>
    </source>
</evidence>
<evidence type="ECO:0000313" key="2">
    <source>
        <dbReference type="Proteomes" id="UP000295293"/>
    </source>
</evidence>
<dbReference type="EMBL" id="SNZH01000011">
    <property type="protein sequence ID" value="TDR41096.1"/>
    <property type="molecule type" value="Genomic_DNA"/>
</dbReference>
<sequence>MIIAAQWRDDGYGQHVLFAGPEPMAQVQRVPGRTQFRCGIRSPTGLRYTLFPTLEQAKAQAELAVDAMVRARLGDAANRVLSEAGL</sequence>
<proteinExistence type="predicted"/>
<dbReference type="AlphaFoldDB" id="A0A4R6YSG9"/>
<gene>
    <name evidence="1" type="ORF">DFR29_1118</name>
</gene>
<organism evidence="1 2">
    <name type="scientific">Tahibacter aquaticus</name>
    <dbReference type="NCBI Taxonomy" id="520092"/>
    <lineage>
        <taxon>Bacteria</taxon>
        <taxon>Pseudomonadati</taxon>
        <taxon>Pseudomonadota</taxon>
        <taxon>Gammaproteobacteria</taxon>
        <taxon>Lysobacterales</taxon>
        <taxon>Rhodanobacteraceae</taxon>
        <taxon>Tahibacter</taxon>
    </lineage>
</organism>
<accession>A0A4R6YSG9</accession>
<name>A0A4R6YSG9_9GAMM</name>
<reference evidence="1 2" key="1">
    <citation type="submission" date="2019-03" db="EMBL/GenBank/DDBJ databases">
        <title>Genomic Encyclopedia of Type Strains, Phase IV (KMG-IV): sequencing the most valuable type-strain genomes for metagenomic binning, comparative biology and taxonomic classification.</title>
        <authorList>
            <person name="Goeker M."/>
        </authorList>
    </citation>
    <scope>NUCLEOTIDE SEQUENCE [LARGE SCALE GENOMIC DNA]</scope>
    <source>
        <strain evidence="1 2">DSM 21667</strain>
    </source>
</reference>
<dbReference type="Proteomes" id="UP000295293">
    <property type="component" value="Unassembled WGS sequence"/>
</dbReference>
<comment type="caution">
    <text evidence="1">The sequence shown here is derived from an EMBL/GenBank/DDBJ whole genome shotgun (WGS) entry which is preliminary data.</text>
</comment>
<keyword evidence="2" id="KW-1185">Reference proteome</keyword>